<evidence type="ECO:0000256" key="4">
    <source>
        <dbReference type="SAM" id="SignalP"/>
    </source>
</evidence>
<dbReference type="CDD" id="cd00325">
    <property type="entry name" value="chitinase_GH19"/>
    <property type="match status" value="1"/>
</dbReference>
<keyword evidence="4" id="KW-0732">Signal</keyword>
<dbReference type="SUPFAM" id="SSF53955">
    <property type="entry name" value="Lysozyme-like"/>
    <property type="match status" value="1"/>
</dbReference>
<dbReference type="RefSeq" id="WP_063478717.1">
    <property type="nucleotide sequence ID" value="NZ_CP147845.1"/>
</dbReference>
<dbReference type="Proteomes" id="UP000076796">
    <property type="component" value="Unassembled WGS sequence"/>
</dbReference>
<dbReference type="Gene3D" id="1.10.530.10">
    <property type="match status" value="1"/>
</dbReference>
<dbReference type="GeneID" id="97557432"/>
<dbReference type="PANTHER" id="PTHR22595:SF79">
    <property type="entry name" value="CHITINASE 12"/>
    <property type="match status" value="1"/>
</dbReference>
<feature type="region of interest" description="Disordered" evidence="3">
    <location>
        <begin position="45"/>
        <end position="71"/>
    </location>
</feature>
<gene>
    <name evidence="6" type="ORF">AWU65_15190</name>
</gene>
<evidence type="ECO:0000256" key="2">
    <source>
        <dbReference type="ARBA" id="ARBA00023157"/>
    </source>
</evidence>
<dbReference type="GO" id="GO:0004568">
    <property type="term" value="F:chitinase activity"/>
    <property type="evidence" value="ECO:0007669"/>
    <property type="project" value="InterPro"/>
</dbReference>
<proteinExistence type="predicted"/>
<dbReference type="OrthoDB" id="6018988at2"/>
<dbReference type="Gene3D" id="3.30.20.10">
    <property type="entry name" value="Endochitinase, domain 2"/>
    <property type="match status" value="1"/>
</dbReference>
<comment type="caution">
    <text evidence="6">The sequence shown here is derived from an EMBL/GenBank/DDBJ whole genome shotgun (WGS) entry which is preliminary data.</text>
</comment>
<dbReference type="InterPro" id="IPR023346">
    <property type="entry name" value="Lysozyme-like_dom_sf"/>
</dbReference>
<dbReference type="PANTHER" id="PTHR22595">
    <property type="entry name" value="CHITINASE-RELATED"/>
    <property type="match status" value="1"/>
</dbReference>
<dbReference type="EMBL" id="LWMH01000001">
    <property type="protein sequence ID" value="KZS47174.1"/>
    <property type="molecule type" value="Genomic_DNA"/>
</dbReference>
<keyword evidence="2" id="KW-1015">Disulfide bond</keyword>
<evidence type="ECO:0000256" key="1">
    <source>
        <dbReference type="ARBA" id="ARBA00022821"/>
    </source>
</evidence>
<accession>A0A163KEN2</accession>
<keyword evidence="7" id="KW-1185">Reference proteome</keyword>
<feature type="signal peptide" evidence="4">
    <location>
        <begin position="1"/>
        <end position="34"/>
    </location>
</feature>
<dbReference type="Pfam" id="PF00182">
    <property type="entry name" value="Glyco_hydro_19"/>
    <property type="match status" value="1"/>
</dbReference>
<feature type="compositionally biased region" description="Low complexity" evidence="3">
    <location>
        <begin position="60"/>
        <end position="71"/>
    </location>
</feature>
<feature type="domain" description="Glycoside hydrolase family 19 catalytic" evidence="5">
    <location>
        <begin position="216"/>
        <end position="414"/>
    </location>
</feature>
<keyword evidence="1" id="KW-0611">Plant defense</keyword>
<dbReference type="InterPro" id="IPR000726">
    <property type="entry name" value="Glyco_hydro_19_cat"/>
</dbReference>
<organism evidence="6 7">
    <name type="scientific">Paenibacillus glucanolyticus</name>
    <dbReference type="NCBI Taxonomy" id="59843"/>
    <lineage>
        <taxon>Bacteria</taxon>
        <taxon>Bacillati</taxon>
        <taxon>Bacillota</taxon>
        <taxon>Bacilli</taxon>
        <taxon>Bacillales</taxon>
        <taxon>Paenibacillaceae</taxon>
        <taxon>Paenibacillus</taxon>
    </lineage>
</organism>
<feature type="chain" id="PRO_5007843706" evidence="4">
    <location>
        <begin position="35"/>
        <end position="427"/>
    </location>
</feature>
<reference evidence="6" key="1">
    <citation type="journal article" date="2016" name="Genome Announc.">
        <title>Draft genomes of two strains of Paenibacillus glucanolyticus with capability to degrade lignocellulose.</title>
        <authorList>
            <person name="Mathews S.L."/>
            <person name="Pawlak J."/>
            <person name="Grunden A.M."/>
        </authorList>
    </citation>
    <scope>NUCLEOTIDE SEQUENCE [LARGE SCALE GENOMIC DNA]</scope>
    <source>
        <strain evidence="6">SLM1</strain>
    </source>
</reference>
<sequence length="427" mass="47090">MTLWKYPLSGKTIQRSMIAALSATLLMTPLHAFAADETPQAAASPATLNVSLESSTSGTSAPAQVSQSQSSSLAVGEHRLISRKEIVQNWDDLDPDYTPEKAIEAVKALLSKEDFEALFPYRLGSEEWYKVAKGKEYYKADQKDYFSYDNLIHAVAEVSNLKIKIRTRQGTPSAQEIYRLDKDGRVETLVVRSADFNSASNRNKTIETVIIDGGTFLKEGFKKDRKRELAAFLANLSHETGGGWATAPGGPLRWGLFWNENIAGRTGVNQDAFVDPASAELYPGTPDKRYYGRGPIMLSWNFNYGLFSSIIYGDKSVLLDNPEIVAADGKIGYMTAILFWMTPQNPKPSAHDVMVGRWKPSPLEKFRGLGDPGFGTTVMVLNGLEANLGETEGSPVQRRAGHYRDITNRMGVDITGEKVDTLGMKPF</sequence>
<dbReference type="AlphaFoldDB" id="A0A163KEN2"/>
<evidence type="ECO:0000259" key="5">
    <source>
        <dbReference type="Pfam" id="PF00182"/>
    </source>
</evidence>
<evidence type="ECO:0000313" key="6">
    <source>
        <dbReference type="EMBL" id="KZS47174.1"/>
    </source>
</evidence>
<evidence type="ECO:0000256" key="3">
    <source>
        <dbReference type="SAM" id="MobiDB-lite"/>
    </source>
</evidence>
<evidence type="ECO:0000313" key="7">
    <source>
        <dbReference type="Proteomes" id="UP000076796"/>
    </source>
</evidence>
<dbReference type="GO" id="GO:0006952">
    <property type="term" value="P:defense response"/>
    <property type="evidence" value="ECO:0007669"/>
    <property type="project" value="UniProtKB-KW"/>
</dbReference>
<dbReference type="STRING" id="59843.A3958_14600"/>
<feature type="compositionally biased region" description="Polar residues" evidence="3">
    <location>
        <begin position="46"/>
        <end position="59"/>
    </location>
</feature>
<dbReference type="GO" id="GO:0006032">
    <property type="term" value="P:chitin catabolic process"/>
    <property type="evidence" value="ECO:0007669"/>
    <property type="project" value="InterPro"/>
</dbReference>
<dbReference type="GO" id="GO:0016998">
    <property type="term" value="P:cell wall macromolecule catabolic process"/>
    <property type="evidence" value="ECO:0007669"/>
    <property type="project" value="InterPro"/>
</dbReference>
<protein>
    <submittedName>
        <fullName evidence="6">Chitinase</fullName>
    </submittedName>
</protein>
<name>A0A163KEN2_9BACL</name>